<protein>
    <submittedName>
        <fullName evidence="18">Iron complex outermembrane recepter protein</fullName>
    </submittedName>
</protein>
<dbReference type="SUPFAM" id="SSF56935">
    <property type="entry name" value="Porins"/>
    <property type="match status" value="1"/>
</dbReference>
<evidence type="ECO:0000256" key="13">
    <source>
        <dbReference type="ARBA" id="ARBA00023237"/>
    </source>
</evidence>
<dbReference type="Gene3D" id="2.170.130.10">
    <property type="entry name" value="TonB-dependent receptor, plug domain"/>
    <property type="match status" value="1"/>
</dbReference>
<dbReference type="PANTHER" id="PTHR32552:SF68">
    <property type="entry name" value="FERRICHROME OUTER MEMBRANE TRANSPORTER_PHAGE RECEPTOR"/>
    <property type="match status" value="1"/>
</dbReference>
<feature type="domain" description="TonB-dependent receptor-like beta-barrel" evidence="16">
    <location>
        <begin position="367"/>
        <end position="769"/>
    </location>
</feature>
<dbReference type="InterPro" id="IPR010105">
    <property type="entry name" value="TonB_sidphr_rcpt"/>
</dbReference>
<keyword evidence="5" id="KW-0410">Iron transport</keyword>
<name>A0A1T5P257_9BACT</name>
<evidence type="ECO:0000256" key="3">
    <source>
        <dbReference type="ARBA" id="ARBA00022448"/>
    </source>
</evidence>
<dbReference type="GO" id="GO:0038023">
    <property type="term" value="F:signaling receptor activity"/>
    <property type="evidence" value="ECO:0007669"/>
    <property type="project" value="InterPro"/>
</dbReference>
<gene>
    <name evidence="18" type="ORF">SAMN05660461_3556</name>
</gene>
<evidence type="ECO:0000256" key="11">
    <source>
        <dbReference type="ARBA" id="ARBA00023136"/>
    </source>
</evidence>
<evidence type="ECO:0000256" key="7">
    <source>
        <dbReference type="ARBA" id="ARBA00022729"/>
    </source>
</evidence>
<feature type="domain" description="TonB-dependent receptor plug" evidence="17">
    <location>
        <begin position="151"/>
        <end position="240"/>
    </location>
</feature>
<reference evidence="18 19" key="1">
    <citation type="submission" date="2017-02" db="EMBL/GenBank/DDBJ databases">
        <authorList>
            <person name="Peterson S.W."/>
        </authorList>
    </citation>
    <scope>NUCLEOTIDE SEQUENCE [LARGE SCALE GENOMIC DNA]</scope>
    <source>
        <strain evidence="18 19">DSM 18108</strain>
    </source>
</reference>
<dbReference type="EMBL" id="FUZZ01000002">
    <property type="protein sequence ID" value="SKD06784.1"/>
    <property type="molecule type" value="Genomic_DNA"/>
</dbReference>
<dbReference type="CDD" id="cd01347">
    <property type="entry name" value="ligand_gated_channel"/>
    <property type="match status" value="1"/>
</dbReference>
<dbReference type="InterPro" id="IPR036942">
    <property type="entry name" value="Beta-barrel_TonB_sf"/>
</dbReference>
<dbReference type="InterPro" id="IPR000531">
    <property type="entry name" value="Beta-barrel_TonB"/>
</dbReference>
<dbReference type="Proteomes" id="UP000190166">
    <property type="component" value="Unassembled WGS sequence"/>
</dbReference>
<accession>A0A1T5P257</accession>
<dbReference type="SUPFAM" id="SSF49464">
    <property type="entry name" value="Carboxypeptidase regulatory domain-like"/>
    <property type="match status" value="1"/>
</dbReference>
<evidence type="ECO:0000256" key="8">
    <source>
        <dbReference type="ARBA" id="ARBA00023004"/>
    </source>
</evidence>
<dbReference type="NCBIfam" id="TIGR01783">
    <property type="entry name" value="TonB-siderophor"/>
    <property type="match status" value="1"/>
</dbReference>
<dbReference type="Pfam" id="PF00593">
    <property type="entry name" value="TonB_dep_Rec_b-barrel"/>
    <property type="match status" value="1"/>
</dbReference>
<evidence type="ECO:0000259" key="16">
    <source>
        <dbReference type="Pfam" id="PF00593"/>
    </source>
</evidence>
<dbReference type="AlphaFoldDB" id="A0A1T5P257"/>
<evidence type="ECO:0000313" key="18">
    <source>
        <dbReference type="EMBL" id="SKD06784.1"/>
    </source>
</evidence>
<evidence type="ECO:0000256" key="6">
    <source>
        <dbReference type="ARBA" id="ARBA00022692"/>
    </source>
</evidence>
<keyword evidence="4 14" id="KW-1134">Transmembrane beta strand</keyword>
<evidence type="ECO:0000256" key="4">
    <source>
        <dbReference type="ARBA" id="ARBA00022452"/>
    </source>
</evidence>
<organism evidence="18 19">
    <name type="scientific">Chitinophaga ginsengisegetis</name>
    <dbReference type="NCBI Taxonomy" id="393003"/>
    <lineage>
        <taxon>Bacteria</taxon>
        <taxon>Pseudomonadati</taxon>
        <taxon>Bacteroidota</taxon>
        <taxon>Chitinophagia</taxon>
        <taxon>Chitinophagales</taxon>
        <taxon>Chitinophagaceae</taxon>
        <taxon>Chitinophaga</taxon>
    </lineage>
</organism>
<evidence type="ECO:0000313" key="19">
    <source>
        <dbReference type="Proteomes" id="UP000190166"/>
    </source>
</evidence>
<evidence type="ECO:0000256" key="15">
    <source>
        <dbReference type="RuleBase" id="RU003357"/>
    </source>
</evidence>
<evidence type="ECO:0000259" key="17">
    <source>
        <dbReference type="Pfam" id="PF07715"/>
    </source>
</evidence>
<keyword evidence="6 14" id="KW-0812">Transmembrane</keyword>
<dbReference type="GO" id="GO:0009279">
    <property type="term" value="C:cell outer membrane"/>
    <property type="evidence" value="ECO:0007669"/>
    <property type="project" value="UniProtKB-SubCell"/>
</dbReference>
<dbReference type="GO" id="GO:0015891">
    <property type="term" value="P:siderophore transport"/>
    <property type="evidence" value="ECO:0007669"/>
    <property type="project" value="InterPro"/>
</dbReference>
<dbReference type="GO" id="GO:0015344">
    <property type="term" value="F:siderophore uptake transmembrane transporter activity"/>
    <property type="evidence" value="ECO:0007669"/>
    <property type="project" value="TreeGrafter"/>
</dbReference>
<keyword evidence="11 14" id="KW-0472">Membrane</keyword>
<keyword evidence="3 14" id="KW-0813">Transport</keyword>
<dbReference type="InterPro" id="IPR012910">
    <property type="entry name" value="Plug_dom"/>
</dbReference>
<dbReference type="STRING" id="393003.SAMN05660461_3556"/>
<keyword evidence="10 15" id="KW-0798">TonB box</keyword>
<proteinExistence type="inferred from homology"/>
<dbReference type="Gene3D" id="2.60.40.1120">
    <property type="entry name" value="Carboxypeptidase-like, regulatory domain"/>
    <property type="match status" value="1"/>
</dbReference>
<keyword evidence="8" id="KW-0408">Iron</keyword>
<dbReference type="InterPro" id="IPR039426">
    <property type="entry name" value="TonB-dep_rcpt-like"/>
</dbReference>
<keyword evidence="12" id="KW-0675">Receptor</keyword>
<keyword evidence="9" id="KW-0406">Ion transport</keyword>
<evidence type="ECO:0000256" key="9">
    <source>
        <dbReference type="ARBA" id="ARBA00023065"/>
    </source>
</evidence>
<evidence type="ECO:0000256" key="12">
    <source>
        <dbReference type="ARBA" id="ARBA00023170"/>
    </source>
</evidence>
<dbReference type="InterPro" id="IPR008969">
    <property type="entry name" value="CarboxyPept-like_regulatory"/>
</dbReference>
<evidence type="ECO:0000256" key="2">
    <source>
        <dbReference type="ARBA" id="ARBA00009810"/>
    </source>
</evidence>
<comment type="subcellular location">
    <subcellularLocation>
        <location evidence="1 14">Cell outer membrane</location>
        <topology evidence="1 14">Multi-pass membrane protein</topology>
    </subcellularLocation>
</comment>
<dbReference type="PROSITE" id="PS52016">
    <property type="entry name" value="TONB_DEPENDENT_REC_3"/>
    <property type="match status" value="1"/>
</dbReference>
<evidence type="ECO:0000256" key="14">
    <source>
        <dbReference type="PROSITE-ProRule" id="PRU01360"/>
    </source>
</evidence>
<evidence type="ECO:0000256" key="1">
    <source>
        <dbReference type="ARBA" id="ARBA00004571"/>
    </source>
</evidence>
<comment type="similarity">
    <text evidence="2 14 15">Belongs to the TonB-dependent receptor family.</text>
</comment>
<dbReference type="Pfam" id="PF13715">
    <property type="entry name" value="CarbopepD_reg_2"/>
    <property type="match status" value="1"/>
</dbReference>
<dbReference type="PANTHER" id="PTHR32552">
    <property type="entry name" value="FERRICHROME IRON RECEPTOR-RELATED"/>
    <property type="match status" value="1"/>
</dbReference>
<keyword evidence="13 14" id="KW-0998">Cell outer membrane</keyword>
<keyword evidence="19" id="KW-1185">Reference proteome</keyword>
<dbReference type="Pfam" id="PF07715">
    <property type="entry name" value="Plug"/>
    <property type="match status" value="1"/>
</dbReference>
<evidence type="ECO:0000256" key="5">
    <source>
        <dbReference type="ARBA" id="ARBA00022496"/>
    </source>
</evidence>
<evidence type="ECO:0000256" key="10">
    <source>
        <dbReference type="ARBA" id="ARBA00023077"/>
    </source>
</evidence>
<sequence>MHLCIANDKTNMTRAYLFLTFFLLPFTLIYAGVPDEGANNTIQGIITTSDGHPATNVTVILKGIAKGMITNQSGEFLFKNIPDGNYQLEVSMVGFETIRRAVSVVNGKSVLLQIELKTSSQNLEEVVVATGGNRFAKKESEDVSKLPLRNLENPQVYSVVGKELMKEQLVTDYNSAFKNIPGAGIPIVYNQGRSSATSRGFTTANLVRNGVGSFVYTNVDPANLERIEVIKGPSATLFGSTLSSFGGLFNRVTKKPFDSFKGEVSYSGGSWDLNRLTLDINTPVNEQKTALFRFNGAIHSERSFQDAGFSKNYLMAPSFSYKVNDRLTILLDVEMSGYKATSPMRVAPYTKGKAHSVEELGMPYKLSYANNTMSYNSQQLNVFGQIKYKLSDKWTSQTVFSRTRSSSDGFTTQLNILSDSTLRQAVTSQTYPYYGTDIQQNFIGDFRIGKMRNRLVVGVDFYSLRASRNDTIVNMPAINYRTPGDAYYNFNKDNVTPLFAKLKFLAFDSNRENTYSAYFSDVINITEQLLVMASLRLDNYHNLGAYYPSKDLTVGNYTQTALSPKFGIVYQVIKDRFSLFANYMNGFQNQSGTDYNGNTFKPQQANQIEGGIKADLFNEKLNATLSYYDISVTNSVYDDPAHSGFSLQDGTQLSKGFEAEVIANPVPGLNIIAGYAYNESKMDKADAKFQGLRPSSAGPATTANLWVSYRLVRGTAKGLGFAFGGNYGSQSFQTNTNTFAFTIPSYTVLDASLFYDKPVYRIGVKVDNITNEKYWSNRLAAQNPTRVTANLTIKF</sequence>
<keyword evidence="7" id="KW-0732">Signal</keyword>
<dbReference type="Gene3D" id="2.40.170.20">
    <property type="entry name" value="TonB-dependent receptor, beta-barrel domain"/>
    <property type="match status" value="1"/>
</dbReference>
<dbReference type="InterPro" id="IPR037066">
    <property type="entry name" value="Plug_dom_sf"/>
</dbReference>